<evidence type="ECO:0000256" key="5">
    <source>
        <dbReference type="ARBA" id="ARBA00022737"/>
    </source>
</evidence>
<dbReference type="EMBL" id="JAIWYP010000011">
    <property type="protein sequence ID" value="KAH3741793.1"/>
    <property type="molecule type" value="Genomic_DNA"/>
</dbReference>
<dbReference type="Gene3D" id="3.10.490.20">
    <property type="match status" value="1"/>
</dbReference>
<feature type="coiled-coil region" evidence="14">
    <location>
        <begin position="179"/>
        <end position="206"/>
    </location>
</feature>
<gene>
    <name evidence="19" type="ORF">DPMN_048521</name>
</gene>
<reference evidence="19" key="2">
    <citation type="submission" date="2020-11" db="EMBL/GenBank/DDBJ databases">
        <authorList>
            <person name="McCartney M.A."/>
            <person name="Auch B."/>
            <person name="Kono T."/>
            <person name="Mallez S."/>
            <person name="Becker A."/>
            <person name="Gohl D.M."/>
            <person name="Silverstein K.A.T."/>
            <person name="Koren S."/>
            <person name="Bechman K.B."/>
            <person name="Herman A."/>
            <person name="Abrahante J.E."/>
            <person name="Garbe J."/>
        </authorList>
    </citation>
    <scope>NUCLEOTIDE SEQUENCE</scope>
    <source>
        <strain evidence="19">Duluth1</strain>
        <tissue evidence="19">Whole animal</tissue>
    </source>
</reference>
<keyword evidence="9 14" id="KW-0175">Coiled coil</keyword>
<dbReference type="GO" id="GO:0005930">
    <property type="term" value="C:axoneme"/>
    <property type="evidence" value="ECO:0007669"/>
    <property type="project" value="UniProtKB-SubCell"/>
</dbReference>
<dbReference type="InterPro" id="IPR026983">
    <property type="entry name" value="DHC"/>
</dbReference>
<dbReference type="InterPro" id="IPR042219">
    <property type="entry name" value="AAA_lid_11_sf"/>
</dbReference>
<dbReference type="GO" id="GO:0008569">
    <property type="term" value="F:minus-end-directed microtubule motor activity"/>
    <property type="evidence" value="ECO:0007669"/>
    <property type="project" value="InterPro"/>
</dbReference>
<dbReference type="Pfam" id="PF03028">
    <property type="entry name" value="Dynein_heavy"/>
    <property type="match status" value="1"/>
</dbReference>
<evidence type="ECO:0000259" key="18">
    <source>
        <dbReference type="Pfam" id="PF18199"/>
    </source>
</evidence>
<dbReference type="AlphaFoldDB" id="A0A9D4DA60"/>
<comment type="caution">
    <text evidence="19">The sequence shown here is derived from an EMBL/GenBank/DDBJ whole genome shotgun (WGS) entry which is preliminary data.</text>
</comment>
<evidence type="ECO:0000259" key="15">
    <source>
        <dbReference type="Pfam" id="PF03028"/>
    </source>
</evidence>
<evidence type="ECO:0000256" key="4">
    <source>
        <dbReference type="ARBA" id="ARBA00022701"/>
    </source>
</evidence>
<dbReference type="GO" id="GO:0031514">
    <property type="term" value="C:motile cilium"/>
    <property type="evidence" value="ECO:0007669"/>
    <property type="project" value="UniProtKB-ARBA"/>
</dbReference>
<keyword evidence="3" id="KW-0963">Cytoplasm</keyword>
<dbReference type="InterPro" id="IPR035706">
    <property type="entry name" value="AAA_9"/>
</dbReference>
<evidence type="ECO:0000259" key="17">
    <source>
        <dbReference type="Pfam" id="PF18198"/>
    </source>
</evidence>
<dbReference type="GO" id="GO:0045505">
    <property type="term" value="F:dynein intermediate chain binding"/>
    <property type="evidence" value="ECO:0007669"/>
    <property type="project" value="InterPro"/>
</dbReference>
<protein>
    <submittedName>
        <fullName evidence="19">Uncharacterized protein</fullName>
    </submittedName>
</protein>
<evidence type="ECO:0000259" key="16">
    <source>
        <dbReference type="Pfam" id="PF12781"/>
    </source>
</evidence>
<name>A0A9D4DA60_DREPO</name>
<feature type="domain" description="Dynein heavy chain AAA lid" evidence="17">
    <location>
        <begin position="624"/>
        <end position="763"/>
    </location>
</feature>
<dbReference type="Gene3D" id="3.40.50.300">
    <property type="entry name" value="P-loop containing nucleotide triphosphate hydrolases"/>
    <property type="match status" value="2"/>
</dbReference>
<reference evidence="19" key="1">
    <citation type="journal article" date="2019" name="bioRxiv">
        <title>The Genome of the Zebra Mussel, Dreissena polymorpha: A Resource for Invasive Species Research.</title>
        <authorList>
            <person name="McCartney M.A."/>
            <person name="Auch B."/>
            <person name="Kono T."/>
            <person name="Mallez S."/>
            <person name="Zhang Y."/>
            <person name="Obille A."/>
            <person name="Becker A."/>
            <person name="Abrahante J.E."/>
            <person name="Garbe J."/>
            <person name="Badalamenti J.P."/>
            <person name="Herman A."/>
            <person name="Mangelson H."/>
            <person name="Liachko I."/>
            <person name="Sullivan S."/>
            <person name="Sone E.D."/>
            <person name="Koren S."/>
            <person name="Silverstein K.A.T."/>
            <person name="Beckman K.B."/>
            <person name="Gohl D.M."/>
        </authorList>
    </citation>
    <scope>NUCLEOTIDE SEQUENCE</scope>
    <source>
        <strain evidence="19">Duluth1</strain>
        <tissue evidence="19">Whole animal</tissue>
    </source>
</reference>
<dbReference type="Gene3D" id="6.10.140.1060">
    <property type="match status" value="1"/>
</dbReference>
<dbReference type="FunFam" id="1.10.8.720:FF:000004">
    <property type="entry name" value="Dynein heavy chain 5, axonemal"/>
    <property type="match status" value="1"/>
</dbReference>
<proteinExistence type="inferred from homology"/>
<evidence type="ECO:0000313" key="20">
    <source>
        <dbReference type="Proteomes" id="UP000828390"/>
    </source>
</evidence>
<keyword evidence="10" id="KW-0969">Cilium</keyword>
<keyword evidence="12" id="KW-0206">Cytoskeleton</keyword>
<evidence type="ECO:0000256" key="13">
    <source>
        <dbReference type="ARBA" id="ARBA00023273"/>
    </source>
</evidence>
<evidence type="ECO:0000256" key="3">
    <source>
        <dbReference type="ARBA" id="ARBA00022490"/>
    </source>
</evidence>
<evidence type="ECO:0000256" key="7">
    <source>
        <dbReference type="ARBA" id="ARBA00022840"/>
    </source>
</evidence>
<dbReference type="InterPro" id="IPR041228">
    <property type="entry name" value="Dynein_C"/>
</dbReference>
<evidence type="ECO:0000256" key="10">
    <source>
        <dbReference type="ARBA" id="ARBA00023069"/>
    </source>
</evidence>
<dbReference type="GO" id="GO:0005524">
    <property type="term" value="F:ATP binding"/>
    <property type="evidence" value="ECO:0007669"/>
    <property type="project" value="UniProtKB-KW"/>
</dbReference>
<dbReference type="GO" id="GO:0007018">
    <property type="term" value="P:microtubule-based movement"/>
    <property type="evidence" value="ECO:0007669"/>
    <property type="project" value="InterPro"/>
</dbReference>
<sequence>MPILKSKHLVKNAEQVGEWNIQGLPNDDLSVQNGIITTKATRYPLLIDPQGQGKNWIRNREKERELQLTSLNHKYFRSHLEDSLSLGRPLLIEDVMEELDPALDNVLEKNFIKSGSTFKVKVGDKECDIMKGFYLYITTKLANPAYTPEVSARTSIIDFTVTMKGLEDQLLGRVILTEKQELEAERVKLMEDVTANKRKMKQLEDNLLYKLTSTKGSLVDDESLITVLAVTKVTAAEVSEKLTVAAETEIKINEAREEFRPVATRGSILYFLMCDMTIVNRMYQTSLVQFLGIFDLSMARSDKNPVPTKRIQNIIDYLTYESFRYTCRGLYESHKFLFVLLMTLKIDLQQGKVKHDEFQTFIKGGAALDLNAVTPKPAKWISDMTWLNLVQLSSLAQFAEILNQVTRNDKGWRAWFDTDAPEEEIMPDGYTTALDSFKKLLLIRSWCPDRTVPQARKYISDSMGPRYAEAVLLNLEDTWAESITRTPLICFLSMGSDPTNQIEGLGKKKQLEFRAISMGQGQEVHARKLITAFMQSGGWALLQNCHLGLNFMDELLDLLMETPQIHDDFRVWITTEPHNHFPISLLQSSLKFTNEPPQGIKAGLKRTYAGISQDFLDVNAMPMWKPLLYGVSFLHTVVQERRKFGPLGWNIPYEFNSSDWQASVQFCQNHMDDMDIKKGVSWVTVRYMLGEVQYGGRVTDDYDKRLLNTFGRVWFGDFMFEDKFQFYEGYKIPKIKTYDQVMQHIEQLPLVDSPEAFGLHPNADITFQTNMASSILDTVMSIQPKEGGGGAGETRETVVFRMAEDMLEKLPANYVPHEVKDRLKKMGQLHPLNIFLKQEIDRMQRVITIVRVTLSDLKLAIEGTIIMSEDLRDALDNMFDAKVPSLWRKVSWQSSTLGFWYTELLERNEQFSRWVFEGRPFVFWMTGLFNPQGFLTAMRQEVTRAHKGWALDSVTLHNDVLKHSKEDIMGAPSEGVFIYGLYLDGASWDRRNCRLTESNPKVLFTLLPVVHMYAVNSTAPKDPRLYLCPVYKKPHRTDLTYITFIVLKTTQNPDHWILRGVAALCDIK</sequence>
<evidence type="ECO:0000256" key="9">
    <source>
        <dbReference type="ARBA" id="ARBA00023054"/>
    </source>
</evidence>
<feature type="domain" description="Dynein heavy chain region D6 P-loop" evidence="15">
    <location>
        <begin position="485"/>
        <end position="593"/>
    </location>
</feature>
<evidence type="ECO:0000256" key="6">
    <source>
        <dbReference type="ARBA" id="ARBA00022741"/>
    </source>
</evidence>
<dbReference type="Pfam" id="PF18199">
    <property type="entry name" value="Dynein_C"/>
    <property type="match status" value="1"/>
</dbReference>
<dbReference type="FunFam" id="3.10.490.20:FF:000003">
    <property type="entry name" value="Dynein heavy chain 5, axonemal"/>
    <property type="match status" value="1"/>
</dbReference>
<evidence type="ECO:0000256" key="12">
    <source>
        <dbReference type="ARBA" id="ARBA00023212"/>
    </source>
</evidence>
<dbReference type="InterPro" id="IPR004273">
    <property type="entry name" value="Dynein_heavy_D6_P-loop"/>
</dbReference>
<dbReference type="InterPro" id="IPR027417">
    <property type="entry name" value="P-loop_NTPase"/>
</dbReference>
<dbReference type="FunFam" id="1.20.1270.280:FF:000002">
    <property type="entry name" value="Dynein heavy chain 5, axonemal"/>
    <property type="match status" value="1"/>
</dbReference>
<keyword evidence="11" id="KW-0505">Motor protein</keyword>
<dbReference type="Gene3D" id="1.20.1270.280">
    <property type="match status" value="1"/>
</dbReference>
<evidence type="ECO:0000313" key="19">
    <source>
        <dbReference type="EMBL" id="KAH3741793.1"/>
    </source>
</evidence>
<keyword evidence="8" id="KW-0243">Dynein</keyword>
<keyword evidence="7" id="KW-0067">ATP-binding</keyword>
<dbReference type="GO" id="GO:0005874">
    <property type="term" value="C:microtubule"/>
    <property type="evidence" value="ECO:0007669"/>
    <property type="project" value="UniProtKB-KW"/>
</dbReference>
<organism evidence="19 20">
    <name type="scientific">Dreissena polymorpha</name>
    <name type="common">Zebra mussel</name>
    <name type="synonym">Mytilus polymorpha</name>
    <dbReference type="NCBI Taxonomy" id="45954"/>
    <lineage>
        <taxon>Eukaryota</taxon>
        <taxon>Metazoa</taxon>
        <taxon>Spiralia</taxon>
        <taxon>Lophotrochozoa</taxon>
        <taxon>Mollusca</taxon>
        <taxon>Bivalvia</taxon>
        <taxon>Autobranchia</taxon>
        <taxon>Heteroconchia</taxon>
        <taxon>Euheterodonta</taxon>
        <taxon>Imparidentia</taxon>
        <taxon>Neoheterodontei</taxon>
        <taxon>Myida</taxon>
        <taxon>Dreissenoidea</taxon>
        <taxon>Dreissenidae</taxon>
        <taxon>Dreissena</taxon>
    </lineage>
</organism>
<keyword evidence="13" id="KW-0966">Cell projection</keyword>
<dbReference type="PANTHER" id="PTHR46961:SF18">
    <property type="entry name" value="DYNEIN AXONEMAL HEAVY CHAIN 5"/>
    <property type="match status" value="1"/>
</dbReference>
<dbReference type="PANTHER" id="PTHR46961">
    <property type="entry name" value="DYNEIN HEAVY CHAIN 1, AXONEMAL-LIKE PROTEIN"/>
    <property type="match status" value="1"/>
</dbReference>
<evidence type="ECO:0000256" key="1">
    <source>
        <dbReference type="ARBA" id="ARBA00004430"/>
    </source>
</evidence>
<dbReference type="Gene3D" id="1.10.8.1220">
    <property type="match status" value="1"/>
</dbReference>
<keyword evidence="4" id="KW-0493">Microtubule</keyword>
<comment type="subcellular location">
    <subcellularLocation>
        <location evidence="1">Cytoplasm</location>
        <location evidence="1">Cytoskeleton</location>
        <location evidence="1">Cilium axoneme</location>
    </subcellularLocation>
</comment>
<dbReference type="GO" id="GO:0051959">
    <property type="term" value="F:dynein light intermediate chain binding"/>
    <property type="evidence" value="ECO:0007669"/>
    <property type="project" value="InterPro"/>
</dbReference>
<keyword evidence="20" id="KW-1185">Reference proteome</keyword>
<dbReference type="FunFam" id="1.10.8.1220:FF:000001">
    <property type="entry name" value="Dynein axonemal heavy chain 5"/>
    <property type="match status" value="1"/>
</dbReference>
<dbReference type="GO" id="GO:0030286">
    <property type="term" value="C:dynein complex"/>
    <property type="evidence" value="ECO:0007669"/>
    <property type="project" value="UniProtKB-KW"/>
</dbReference>
<evidence type="ECO:0000256" key="2">
    <source>
        <dbReference type="ARBA" id="ARBA00008887"/>
    </source>
</evidence>
<evidence type="ECO:0000256" key="11">
    <source>
        <dbReference type="ARBA" id="ARBA00023175"/>
    </source>
</evidence>
<dbReference type="FunFam" id="3.40.50.300:FF:000049">
    <property type="entry name" value="Dynein, axonemal, heavy chain 5"/>
    <property type="match status" value="1"/>
</dbReference>
<dbReference type="Pfam" id="PF12781">
    <property type="entry name" value="AAA_9"/>
    <property type="match status" value="1"/>
</dbReference>
<evidence type="ECO:0000256" key="14">
    <source>
        <dbReference type="SAM" id="Coils"/>
    </source>
</evidence>
<dbReference type="FunFam" id="3.40.50.300:FF:000320">
    <property type="entry name" value="Dynein, axonemal, heavy chain 5"/>
    <property type="match status" value="1"/>
</dbReference>
<accession>A0A9D4DA60</accession>
<keyword evidence="5" id="KW-0677">Repeat</keyword>
<dbReference type="InterPro" id="IPR041658">
    <property type="entry name" value="AAA_lid_11"/>
</dbReference>
<dbReference type="InterPro" id="IPR043160">
    <property type="entry name" value="Dynein_C_barrel"/>
</dbReference>
<keyword evidence="6" id="KW-0547">Nucleotide-binding</keyword>
<dbReference type="Gene3D" id="1.10.8.720">
    <property type="entry name" value="Region D6 of dynein motor"/>
    <property type="match status" value="1"/>
</dbReference>
<evidence type="ECO:0000256" key="8">
    <source>
        <dbReference type="ARBA" id="ARBA00023017"/>
    </source>
</evidence>
<dbReference type="Proteomes" id="UP000828390">
    <property type="component" value="Unassembled WGS sequence"/>
</dbReference>
<comment type="similarity">
    <text evidence="2">Belongs to the dynein heavy chain family.</text>
</comment>
<dbReference type="Pfam" id="PF18198">
    <property type="entry name" value="AAA_lid_11"/>
    <property type="match status" value="1"/>
</dbReference>
<feature type="domain" description="Dynein heavy chain C-terminal" evidence="18">
    <location>
        <begin position="770"/>
        <end position="1065"/>
    </location>
</feature>
<feature type="domain" description="Dynein heavy chain ATP-binding dynein motor region" evidence="16">
    <location>
        <begin position="18"/>
        <end position="238"/>
    </location>
</feature>